<protein>
    <submittedName>
        <fullName evidence="2">Uncharacterized protein</fullName>
    </submittedName>
</protein>
<dbReference type="EMBL" id="JACJIP010000028">
    <property type="protein sequence ID" value="MBA9087276.1"/>
    <property type="molecule type" value="Genomic_DNA"/>
</dbReference>
<evidence type="ECO:0000256" key="1">
    <source>
        <dbReference type="SAM" id="Phobius"/>
    </source>
</evidence>
<accession>A0A7W3XT56</accession>
<name>A0A7W3XT56_9BACL</name>
<keyword evidence="3" id="KW-1185">Reference proteome</keyword>
<keyword evidence="1" id="KW-1133">Transmembrane helix</keyword>
<sequence length="42" mass="4986">MILMYFLDLLSILHLTQTKRFFIALFGLFRNFTGLTAYIVEN</sequence>
<organism evidence="2 3">
    <name type="scientific">Fontibacillus solani</name>
    <dbReference type="NCBI Taxonomy" id="1572857"/>
    <lineage>
        <taxon>Bacteria</taxon>
        <taxon>Bacillati</taxon>
        <taxon>Bacillota</taxon>
        <taxon>Bacilli</taxon>
        <taxon>Bacillales</taxon>
        <taxon>Paenibacillaceae</taxon>
        <taxon>Fontibacillus</taxon>
    </lineage>
</organism>
<keyword evidence="1" id="KW-0472">Membrane</keyword>
<dbReference type="Proteomes" id="UP000567067">
    <property type="component" value="Unassembled WGS sequence"/>
</dbReference>
<dbReference type="AlphaFoldDB" id="A0A7W3XT56"/>
<evidence type="ECO:0000313" key="2">
    <source>
        <dbReference type="EMBL" id="MBA9087276.1"/>
    </source>
</evidence>
<reference evidence="2 3" key="1">
    <citation type="submission" date="2020-08" db="EMBL/GenBank/DDBJ databases">
        <title>Genomic Encyclopedia of Type Strains, Phase III (KMG-III): the genomes of soil and plant-associated and newly described type strains.</title>
        <authorList>
            <person name="Whitman W."/>
        </authorList>
    </citation>
    <scope>NUCLEOTIDE SEQUENCE [LARGE SCALE GENOMIC DNA]</scope>
    <source>
        <strain evidence="2 3">CECT 8693</strain>
    </source>
</reference>
<gene>
    <name evidence="2" type="ORF">FHR92_003760</name>
</gene>
<proteinExistence type="predicted"/>
<feature type="transmembrane region" description="Helical" evidence="1">
    <location>
        <begin position="21"/>
        <end position="40"/>
    </location>
</feature>
<comment type="caution">
    <text evidence="2">The sequence shown here is derived from an EMBL/GenBank/DDBJ whole genome shotgun (WGS) entry which is preliminary data.</text>
</comment>
<evidence type="ECO:0000313" key="3">
    <source>
        <dbReference type="Proteomes" id="UP000567067"/>
    </source>
</evidence>
<keyword evidence="1" id="KW-0812">Transmembrane</keyword>